<feature type="domain" description="Reverse transcriptase zinc-binding" evidence="2">
    <location>
        <begin position="335"/>
        <end position="420"/>
    </location>
</feature>
<evidence type="ECO:0000259" key="2">
    <source>
        <dbReference type="Pfam" id="PF13966"/>
    </source>
</evidence>
<feature type="compositionally biased region" description="Polar residues" evidence="1">
    <location>
        <begin position="108"/>
        <end position="121"/>
    </location>
</feature>
<organism evidence="3 4">
    <name type="scientific">Oldenlandia corymbosa var. corymbosa</name>
    <dbReference type="NCBI Taxonomy" id="529605"/>
    <lineage>
        <taxon>Eukaryota</taxon>
        <taxon>Viridiplantae</taxon>
        <taxon>Streptophyta</taxon>
        <taxon>Embryophyta</taxon>
        <taxon>Tracheophyta</taxon>
        <taxon>Spermatophyta</taxon>
        <taxon>Magnoliopsida</taxon>
        <taxon>eudicotyledons</taxon>
        <taxon>Gunneridae</taxon>
        <taxon>Pentapetalae</taxon>
        <taxon>asterids</taxon>
        <taxon>lamiids</taxon>
        <taxon>Gentianales</taxon>
        <taxon>Rubiaceae</taxon>
        <taxon>Rubioideae</taxon>
        <taxon>Spermacoceae</taxon>
        <taxon>Hedyotis-Oldenlandia complex</taxon>
        <taxon>Oldenlandia</taxon>
    </lineage>
</organism>
<dbReference type="EMBL" id="OX459121">
    <property type="protein sequence ID" value="CAI9104548.1"/>
    <property type="molecule type" value="Genomic_DNA"/>
</dbReference>
<keyword evidence="4" id="KW-1185">Reference proteome</keyword>
<accession>A0AAV1DCF1</accession>
<feature type="region of interest" description="Disordered" evidence="1">
    <location>
        <begin position="1"/>
        <end position="121"/>
    </location>
</feature>
<feature type="compositionally biased region" description="Polar residues" evidence="1">
    <location>
        <begin position="75"/>
        <end position="87"/>
    </location>
</feature>
<dbReference type="AlphaFoldDB" id="A0AAV1DCF1"/>
<gene>
    <name evidence="3" type="ORF">OLC1_LOCUS13451</name>
</gene>
<proteinExistence type="predicted"/>
<name>A0AAV1DCF1_OLDCO</name>
<protein>
    <submittedName>
        <fullName evidence="3">OLC1v1003244C1</fullName>
    </submittedName>
</protein>
<evidence type="ECO:0000313" key="4">
    <source>
        <dbReference type="Proteomes" id="UP001161247"/>
    </source>
</evidence>
<dbReference type="InterPro" id="IPR026960">
    <property type="entry name" value="RVT-Znf"/>
</dbReference>
<dbReference type="Pfam" id="PF13966">
    <property type="entry name" value="zf-RVT"/>
    <property type="match status" value="1"/>
</dbReference>
<sequence>MAPNGPAVTSANSNGQEQRNKAPHTADASWEKVARLPMQLKTTNNLGEWSYAQKRGRRNQNNGNQGGTVKANVQGKGNQACRPQTNPFAPLAGMENDQTEQPPKDKNQPSSSQFGNHNFHFNTNPLDPLIFTHFDRYQGIRKEQTEPIVDKPPDLASAFHIKSKLKVRLEKSSRPPDIQGEQPAEEDVEMFNSAEDQRSVVEYNHRSEADEEILPDIGRKHRIDLIAVFKPHINGQDALNVIKEIGMKNSHRVEAVGRSGVWDEVVKGIRWLIGDGRKTFFWLDNWVDVSGEPLRLYAMPLLPPEQLARIRAIPPPSQNLGRDRLVWRFMESGRFTTATTYNASMEQNWTPLDKDWGLIWHWKGPKRIKLFLWLMFRGVLMTNSERKRRHMTDDGSCQSCGNEETLFHVFRDYFRSKELWRSINSNLGVAFCRNEEIFRDTSITQRSLRFAIYALVEEIDRAKKIFVQKVCKQPTQAGVSRHNRRPLRQWTPPSADQIKIDSDGAFSLNTNKAAAGGVLRNTYGE</sequence>
<evidence type="ECO:0000256" key="1">
    <source>
        <dbReference type="SAM" id="MobiDB-lite"/>
    </source>
</evidence>
<reference evidence="3" key="1">
    <citation type="submission" date="2023-03" db="EMBL/GenBank/DDBJ databases">
        <authorList>
            <person name="Julca I."/>
        </authorList>
    </citation>
    <scope>NUCLEOTIDE SEQUENCE</scope>
</reference>
<evidence type="ECO:0000313" key="3">
    <source>
        <dbReference type="EMBL" id="CAI9104548.1"/>
    </source>
</evidence>
<dbReference type="Proteomes" id="UP001161247">
    <property type="component" value="Chromosome 4"/>
</dbReference>
<feature type="compositionally biased region" description="Polar residues" evidence="1">
    <location>
        <begin position="7"/>
        <end position="17"/>
    </location>
</feature>